<reference evidence="2" key="2">
    <citation type="submission" date="2023-11" db="UniProtKB">
        <authorList>
            <consortium name="WormBaseParasite"/>
        </authorList>
    </citation>
    <scope>IDENTIFICATION</scope>
</reference>
<keyword evidence="1" id="KW-1185">Reference proteome</keyword>
<protein>
    <submittedName>
        <fullName evidence="2">Uncharacterized protein</fullName>
    </submittedName>
</protein>
<organism evidence="1 2">
    <name type="scientific">Schistosoma rodhaini</name>
    <dbReference type="NCBI Taxonomy" id="6188"/>
    <lineage>
        <taxon>Eukaryota</taxon>
        <taxon>Metazoa</taxon>
        <taxon>Spiralia</taxon>
        <taxon>Lophotrochozoa</taxon>
        <taxon>Platyhelminthes</taxon>
        <taxon>Trematoda</taxon>
        <taxon>Digenea</taxon>
        <taxon>Strigeidida</taxon>
        <taxon>Schistosomatoidea</taxon>
        <taxon>Schistosomatidae</taxon>
        <taxon>Schistosoma</taxon>
    </lineage>
</organism>
<name>A0AA85GA66_9TREM</name>
<sequence>MILLLSQSCHCGSSGSTEAGSNGTNSKGWWPKLLGWANTFCTFITFSNTIQNFIYG</sequence>
<dbReference type="AlphaFoldDB" id="A0AA85GA66"/>
<dbReference type="WBParaSite" id="SRDH1_82430.1">
    <property type="protein sequence ID" value="SRDH1_82430.1"/>
    <property type="gene ID" value="SRDH1_82430"/>
</dbReference>
<reference evidence="1" key="1">
    <citation type="submission" date="2022-06" db="EMBL/GenBank/DDBJ databases">
        <authorList>
            <person name="Berger JAMES D."/>
            <person name="Berger JAMES D."/>
        </authorList>
    </citation>
    <scope>NUCLEOTIDE SEQUENCE [LARGE SCALE GENOMIC DNA]</scope>
</reference>
<proteinExistence type="predicted"/>
<evidence type="ECO:0000313" key="2">
    <source>
        <dbReference type="WBParaSite" id="SRDH1_82430.1"/>
    </source>
</evidence>
<accession>A0AA85GA66</accession>
<dbReference type="Proteomes" id="UP000050792">
    <property type="component" value="Unassembled WGS sequence"/>
</dbReference>
<evidence type="ECO:0000313" key="1">
    <source>
        <dbReference type="Proteomes" id="UP000050792"/>
    </source>
</evidence>